<protein>
    <submittedName>
        <fullName evidence="1">Uncharacterized protein</fullName>
    </submittedName>
</protein>
<dbReference type="EMBL" id="CP073767">
    <property type="protein sequence ID" value="UWZ57561.1"/>
    <property type="molecule type" value="Genomic_DNA"/>
</dbReference>
<proteinExistence type="predicted"/>
<dbReference type="RefSeq" id="WP_052386703.1">
    <property type="nucleotide sequence ID" value="NZ_CP073767.1"/>
</dbReference>
<sequence>MKINLRKPAIVAAATAGLLAVGGGVAFAYWTATGSGSGTATTAASSQNLTVTQAPFAGSALTPGGAAQDVSGSIGNPNTFPVQLTSLTAAVAVDAAHASAGCQAGWYTVTNLSTAASVAANSSAAFTGKVAMTDPGTNQDACKGATVTITYTVNA</sequence>
<evidence type="ECO:0000313" key="1">
    <source>
        <dbReference type="EMBL" id="UWZ57561.1"/>
    </source>
</evidence>
<keyword evidence="2" id="KW-1185">Reference proteome</keyword>
<dbReference type="OrthoDB" id="3790885at2"/>
<accession>A0A9Q9IKZ1</accession>
<organism evidence="1 2">
    <name type="scientific">Dactylosporangium aurantiacum</name>
    <dbReference type="NCBI Taxonomy" id="35754"/>
    <lineage>
        <taxon>Bacteria</taxon>
        <taxon>Bacillati</taxon>
        <taxon>Actinomycetota</taxon>
        <taxon>Actinomycetes</taxon>
        <taxon>Micromonosporales</taxon>
        <taxon>Micromonosporaceae</taxon>
        <taxon>Dactylosporangium</taxon>
    </lineage>
</organism>
<dbReference type="KEGG" id="daur:Daura_16205"/>
<dbReference type="Proteomes" id="UP001058003">
    <property type="component" value="Chromosome"/>
</dbReference>
<reference evidence="1" key="1">
    <citation type="submission" date="2021-04" db="EMBL/GenBank/DDBJ databases">
        <title>Dactylosporangium aurantiacum NRRL B-8018 full assembly.</title>
        <authorList>
            <person name="Hartkoorn R.C."/>
            <person name="Beaudoing E."/>
            <person name="Hot D."/>
        </authorList>
    </citation>
    <scope>NUCLEOTIDE SEQUENCE</scope>
    <source>
        <strain evidence="1">NRRL B-8018</strain>
    </source>
</reference>
<evidence type="ECO:0000313" key="2">
    <source>
        <dbReference type="Proteomes" id="UP001058003"/>
    </source>
</evidence>
<name>A0A9Q9IKZ1_9ACTN</name>
<dbReference type="AlphaFoldDB" id="A0A9Q9IKZ1"/>
<gene>
    <name evidence="1" type="ORF">Daura_16205</name>
</gene>